<keyword evidence="4" id="KW-0804">Transcription</keyword>
<evidence type="ECO:0000256" key="1">
    <source>
        <dbReference type="ARBA" id="ARBA00022491"/>
    </source>
</evidence>
<dbReference type="SUPFAM" id="SSF46955">
    <property type="entry name" value="Putative DNA-binding domain"/>
    <property type="match status" value="1"/>
</dbReference>
<dbReference type="EMBL" id="QOUX01000046">
    <property type="protein sequence ID" value="RXI97922.1"/>
    <property type="molecule type" value="Genomic_DNA"/>
</dbReference>
<evidence type="ECO:0000256" key="2">
    <source>
        <dbReference type="ARBA" id="ARBA00023015"/>
    </source>
</evidence>
<name>A0A4Q0VNE4_9BACI</name>
<dbReference type="Pfam" id="PF13411">
    <property type="entry name" value="MerR_1"/>
    <property type="match status" value="1"/>
</dbReference>
<proteinExistence type="predicted"/>
<dbReference type="PANTHER" id="PTHR30204">
    <property type="entry name" value="REDOX-CYCLING DRUG-SENSING TRANSCRIPTIONAL ACTIVATOR SOXR"/>
    <property type="match status" value="1"/>
</dbReference>
<dbReference type="RefSeq" id="WP_129079285.1">
    <property type="nucleotide sequence ID" value="NZ_QOUX01000046.1"/>
</dbReference>
<dbReference type="PANTHER" id="PTHR30204:SF65">
    <property type="entry name" value="HTH-TYPE TRANSCRIPTIONAL REGULATOR TNRA"/>
    <property type="match status" value="1"/>
</dbReference>
<keyword evidence="7" id="KW-1185">Reference proteome</keyword>
<dbReference type="InterPro" id="IPR047057">
    <property type="entry name" value="MerR_fam"/>
</dbReference>
<keyword evidence="3" id="KW-0238">DNA-binding</keyword>
<gene>
    <name evidence="6" type="ORF">DS745_16340</name>
</gene>
<comment type="caution">
    <text evidence="6">The sequence shown here is derived from an EMBL/GenBank/DDBJ whole genome shotgun (WGS) entry which is preliminary data.</text>
</comment>
<keyword evidence="2" id="KW-0805">Transcription regulation</keyword>
<organism evidence="6 7">
    <name type="scientific">Anaerobacillus alkaliphilus</name>
    <dbReference type="NCBI Taxonomy" id="1548597"/>
    <lineage>
        <taxon>Bacteria</taxon>
        <taxon>Bacillati</taxon>
        <taxon>Bacillota</taxon>
        <taxon>Bacilli</taxon>
        <taxon>Bacillales</taxon>
        <taxon>Bacillaceae</taxon>
        <taxon>Anaerobacillus</taxon>
    </lineage>
</organism>
<dbReference type="SMART" id="SM00422">
    <property type="entry name" value="HTH_MERR"/>
    <property type="match status" value="1"/>
</dbReference>
<keyword evidence="1" id="KW-0678">Repressor</keyword>
<dbReference type="GO" id="GO:0003677">
    <property type="term" value="F:DNA binding"/>
    <property type="evidence" value="ECO:0007669"/>
    <property type="project" value="UniProtKB-KW"/>
</dbReference>
<reference evidence="6 7" key="1">
    <citation type="journal article" date="2019" name="Int. J. Syst. Evol. Microbiol.">
        <title>Anaerobacillus alkaliphilus sp. nov., a novel alkaliphilic and moderately halophilic bacterium.</title>
        <authorList>
            <person name="Borsodi A.K."/>
            <person name="Aszalos J.M."/>
            <person name="Bihari P."/>
            <person name="Nagy I."/>
            <person name="Schumann P."/>
            <person name="Sproer C."/>
            <person name="Kovacs A.L."/>
            <person name="Boka K."/>
            <person name="Dobosy P."/>
            <person name="Ovari M."/>
            <person name="Szili-Kovacs T."/>
            <person name="Toth E."/>
        </authorList>
    </citation>
    <scope>NUCLEOTIDE SEQUENCE [LARGE SCALE GENOMIC DNA]</scope>
    <source>
        <strain evidence="6 7">B16-10</strain>
    </source>
</reference>
<evidence type="ECO:0000313" key="7">
    <source>
        <dbReference type="Proteomes" id="UP000290649"/>
    </source>
</evidence>
<evidence type="ECO:0000259" key="5">
    <source>
        <dbReference type="PROSITE" id="PS50937"/>
    </source>
</evidence>
<protein>
    <submittedName>
        <fullName evidence="6">MerR family transcriptional regulator</fullName>
    </submittedName>
</protein>
<dbReference type="Gene3D" id="1.10.1660.10">
    <property type="match status" value="1"/>
</dbReference>
<evidence type="ECO:0000313" key="6">
    <source>
        <dbReference type="EMBL" id="RXI97922.1"/>
    </source>
</evidence>
<sequence>MGDHIRRNMPLFPIGIVKKLTELTARQIRYYEEHDLVHPSRTSGNQRLFSFNDVDRLLEIKELIDQGINISGIKQVFLMKQQSNQEATNILERNPKVQKELTDQQLRSYLKSELMMAGRFGKASLIQGELSRFFH</sequence>
<dbReference type="PROSITE" id="PS50937">
    <property type="entry name" value="HTH_MERR_2"/>
    <property type="match status" value="1"/>
</dbReference>
<dbReference type="CDD" id="cd01105">
    <property type="entry name" value="HTH_GlnR-like"/>
    <property type="match status" value="1"/>
</dbReference>
<evidence type="ECO:0000256" key="4">
    <source>
        <dbReference type="ARBA" id="ARBA00023163"/>
    </source>
</evidence>
<evidence type="ECO:0000256" key="3">
    <source>
        <dbReference type="ARBA" id="ARBA00023125"/>
    </source>
</evidence>
<dbReference type="Proteomes" id="UP000290649">
    <property type="component" value="Unassembled WGS sequence"/>
</dbReference>
<feature type="domain" description="HTH merR-type" evidence="5">
    <location>
        <begin position="11"/>
        <end position="79"/>
    </location>
</feature>
<dbReference type="AlphaFoldDB" id="A0A4Q0VNE4"/>
<dbReference type="InterPro" id="IPR000551">
    <property type="entry name" value="MerR-type_HTH_dom"/>
</dbReference>
<accession>A0A4Q0VNE4</accession>
<dbReference type="OrthoDB" id="9806513at2"/>
<dbReference type="InterPro" id="IPR009061">
    <property type="entry name" value="DNA-bd_dom_put_sf"/>
</dbReference>
<dbReference type="GO" id="GO:0003700">
    <property type="term" value="F:DNA-binding transcription factor activity"/>
    <property type="evidence" value="ECO:0007669"/>
    <property type="project" value="InterPro"/>
</dbReference>